<dbReference type="EMBL" id="JAKZEL010000010">
    <property type="protein sequence ID" value="KAI4539868.1"/>
    <property type="molecule type" value="Genomic_DNA"/>
</dbReference>
<comment type="caution">
    <text evidence="1">The sequence shown here is derived from an EMBL/GenBank/DDBJ whole genome shotgun (WGS) entry which is preliminary data.</text>
</comment>
<name>A0AAD4U3R2_OVIAM</name>
<proteinExistence type="predicted"/>
<gene>
    <name evidence="1" type="ORF">MG293_010263</name>
</gene>
<protein>
    <submittedName>
        <fullName evidence="1">Uncharacterized protein</fullName>
    </submittedName>
</protein>
<evidence type="ECO:0000313" key="1">
    <source>
        <dbReference type="EMBL" id="KAI4539868.1"/>
    </source>
</evidence>
<keyword evidence="2" id="KW-1185">Reference proteome</keyword>
<organism evidence="1 2">
    <name type="scientific">Ovis ammon polii</name>
    <dbReference type="NCBI Taxonomy" id="230172"/>
    <lineage>
        <taxon>Eukaryota</taxon>
        <taxon>Metazoa</taxon>
        <taxon>Chordata</taxon>
        <taxon>Craniata</taxon>
        <taxon>Vertebrata</taxon>
        <taxon>Euteleostomi</taxon>
        <taxon>Mammalia</taxon>
        <taxon>Eutheria</taxon>
        <taxon>Laurasiatheria</taxon>
        <taxon>Artiodactyla</taxon>
        <taxon>Ruminantia</taxon>
        <taxon>Pecora</taxon>
        <taxon>Bovidae</taxon>
        <taxon>Caprinae</taxon>
        <taxon>Ovis</taxon>
    </lineage>
</organism>
<dbReference type="Proteomes" id="UP001214576">
    <property type="component" value="Unassembled WGS sequence"/>
</dbReference>
<dbReference type="AlphaFoldDB" id="A0AAD4U3R2"/>
<evidence type="ECO:0000313" key="2">
    <source>
        <dbReference type="Proteomes" id="UP001214576"/>
    </source>
</evidence>
<sequence length="118" mass="13468">MHGKMTLESQWDQVYFSIQLEVVELGSGTQVIDYGGYQIEQNAASTGLYFGRPWSDLTYQEAKYSWDKGPHKTLTPDVHCDLKLLEKPSIVCGTNVEEDHKDDELQLFVVFYQSNCIA</sequence>
<reference evidence="1" key="1">
    <citation type="submission" date="2022-03" db="EMBL/GenBank/DDBJ databases">
        <title>Genomic analyses of argali, domestic sheep and their hybrids provide insights into chromosomal evolution, heterosis and genetic basis of agronomic traits.</title>
        <authorList>
            <person name="Li M."/>
        </authorList>
    </citation>
    <scope>NUCLEOTIDE SEQUENCE</scope>
    <source>
        <strain evidence="1">CAU-MHL-2022a</strain>
        <tissue evidence="1">Skin</tissue>
    </source>
</reference>
<accession>A0AAD4U3R2</accession>